<dbReference type="PANTHER" id="PTHR33696">
    <property type="entry name" value="T22J18.15-RELATED"/>
    <property type="match status" value="1"/>
</dbReference>
<dbReference type="Proteomes" id="UP000250235">
    <property type="component" value="Unassembled WGS sequence"/>
</dbReference>
<name>A0A2Z7C1X4_9LAMI</name>
<proteinExistence type="predicted"/>
<feature type="region of interest" description="Disordered" evidence="1">
    <location>
        <begin position="1"/>
        <end position="44"/>
    </location>
</feature>
<evidence type="ECO:0000313" key="3">
    <source>
        <dbReference type="Proteomes" id="UP000250235"/>
    </source>
</evidence>
<gene>
    <name evidence="2" type="ORF">F511_05141</name>
</gene>
<dbReference type="PANTHER" id="PTHR33696:SF1">
    <property type="entry name" value="T22J18.15"/>
    <property type="match status" value="1"/>
</dbReference>
<reference evidence="2 3" key="1">
    <citation type="journal article" date="2015" name="Proc. Natl. Acad. Sci. U.S.A.">
        <title>The resurrection genome of Boea hygrometrica: A blueprint for survival of dehydration.</title>
        <authorList>
            <person name="Xiao L."/>
            <person name="Yang G."/>
            <person name="Zhang L."/>
            <person name="Yang X."/>
            <person name="Zhao S."/>
            <person name="Ji Z."/>
            <person name="Zhou Q."/>
            <person name="Hu M."/>
            <person name="Wang Y."/>
            <person name="Chen M."/>
            <person name="Xu Y."/>
            <person name="Jin H."/>
            <person name="Xiao X."/>
            <person name="Hu G."/>
            <person name="Bao F."/>
            <person name="Hu Y."/>
            <person name="Wan P."/>
            <person name="Li L."/>
            <person name="Deng X."/>
            <person name="Kuang T."/>
            <person name="Xiang C."/>
            <person name="Zhu J.K."/>
            <person name="Oliver M.J."/>
            <person name="He Y."/>
        </authorList>
    </citation>
    <scope>NUCLEOTIDE SEQUENCE [LARGE SCALE GENOMIC DNA]</scope>
    <source>
        <strain evidence="3">cv. XS01</strain>
    </source>
</reference>
<evidence type="ECO:0000313" key="2">
    <source>
        <dbReference type="EMBL" id="KZV40896.1"/>
    </source>
</evidence>
<evidence type="ECO:0000256" key="1">
    <source>
        <dbReference type="SAM" id="MobiDB-lite"/>
    </source>
</evidence>
<protein>
    <submittedName>
        <fullName evidence="2">Uncharacterized protein</fullName>
    </submittedName>
</protein>
<organism evidence="2 3">
    <name type="scientific">Dorcoceras hygrometricum</name>
    <dbReference type="NCBI Taxonomy" id="472368"/>
    <lineage>
        <taxon>Eukaryota</taxon>
        <taxon>Viridiplantae</taxon>
        <taxon>Streptophyta</taxon>
        <taxon>Embryophyta</taxon>
        <taxon>Tracheophyta</taxon>
        <taxon>Spermatophyta</taxon>
        <taxon>Magnoliopsida</taxon>
        <taxon>eudicotyledons</taxon>
        <taxon>Gunneridae</taxon>
        <taxon>Pentapetalae</taxon>
        <taxon>asterids</taxon>
        <taxon>lamiids</taxon>
        <taxon>Lamiales</taxon>
        <taxon>Gesneriaceae</taxon>
        <taxon>Didymocarpoideae</taxon>
        <taxon>Trichosporeae</taxon>
        <taxon>Loxocarpinae</taxon>
        <taxon>Dorcoceras</taxon>
    </lineage>
</organism>
<sequence length="125" mass="13906">MPKRQVSMKKAPSGRRLLPLPPAGNSTSKKLHDQEEVSPKNYQFTNGSLKRDPFFAALVACSKDEHDRGTYFGSILKGKSSWISRTLGFMNTNTSCKRSCAISESIVCLPKSSTYSYNLLSRRPS</sequence>
<accession>A0A2Z7C1X4</accession>
<dbReference type="OrthoDB" id="1925896at2759"/>
<keyword evidence="3" id="KW-1185">Reference proteome</keyword>
<dbReference type="EMBL" id="KQ999852">
    <property type="protein sequence ID" value="KZV40896.1"/>
    <property type="molecule type" value="Genomic_DNA"/>
</dbReference>
<dbReference type="AlphaFoldDB" id="A0A2Z7C1X4"/>